<keyword evidence="2 3" id="KW-0808">Transferase</keyword>
<evidence type="ECO:0000313" key="6">
    <source>
        <dbReference type="EMBL" id="RUL88402.1"/>
    </source>
</evidence>
<comment type="caution">
    <text evidence="6">The sequence shown here is derived from an EMBL/GenBank/DDBJ whole genome shotgun (WGS) entry which is preliminary data.</text>
</comment>
<dbReference type="PROSITE" id="PS52004">
    <property type="entry name" value="KS3_2"/>
    <property type="match status" value="1"/>
</dbReference>
<evidence type="ECO:0000313" key="7">
    <source>
        <dbReference type="Proteomes" id="UP000280296"/>
    </source>
</evidence>
<dbReference type="InterPro" id="IPR018201">
    <property type="entry name" value="Ketoacyl_synth_AS"/>
</dbReference>
<name>A0A432MLX2_9BACT</name>
<keyword evidence="7" id="KW-1185">Reference proteome</keyword>
<dbReference type="PANTHER" id="PTHR11712:SF336">
    <property type="entry name" value="3-OXOACYL-[ACYL-CARRIER-PROTEIN] SYNTHASE, MITOCHONDRIAL"/>
    <property type="match status" value="1"/>
</dbReference>
<reference evidence="6 7" key="2">
    <citation type="submission" date="2019-01" db="EMBL/GenBank/DDBJ databases">
        <title>Tautonia sociabilis, a novel thermotolerant planctomycete of Isosphaeraceae family, isolated from a 4000 m deep subterranean habitat.</title>
        <authorList>
            <person name="Kovaleva O.L."/>
            <person name="Elcheninov A.G."/>
            <person name="Van Heerden E."/>
            <person name="Toshchakov S.V."/>
            <person name="Novikov A."/>
            <person name="Bonch-Osmolovskaya E.A."/>
            <person name="Kublanov I.V."/>
        </authorList>
    </citation>
    <scope>NUCLEOTIDE SEQUENCE [LARGE SCALE GENOMIC DNA]</scope>
    <source>
        <strain evidence="6 7">GM2012</strain>
    </source>
</reference>
<dbReference type="GO" id="GO:0004315">
    <property type="term" value="F:3-oxoacyl-[acyl-carrier-protein] synthase activity"/>
    <property type="evidence" value="ECO:0007669"/>
    <property type="project" value="InterPro"/>
</dbReference>
<evidence type="ECO:0000256" key="3">
    <source>
        <dbReference type="RuleBase" id="RU003694"/>
    </source>
</evidence>
<dbReference type="InterPro" id="IPR016039">
    <property type="entry name" value="Thiolase-like"/>
</dbReference>
<proteinExistence type="inferred from homology"/>
<dbReference type="PANTHER" id="PTHR11712">
    <property type="entry name" value="POLYKETIDE SYNTHASE-RELATED"/>
    <property type="match status" value="1"/>
</dbReference>
<comment type="similarity">
    <text evidence="1 3">Belongs to the thiolase-like superfamily. Beta-ketoacyl-ACP synthases family.</text>
</comment>
<gene>
    <name evidence="6" type="ORF">TsocGM_07720</name>
</gene>
<dbReference type="GO" id="GO:0006633">
    <property type="term" value="P:fatty acid biosynthetic process"/>
    <property type="evidence" value="ECO:0007669"/>
    <property type="project" value="InterPro"/>
</dbReference>
<dbReference type="GO" id="GO:0005829">
    <property type="term" value="C:cytosol"/>
    <property type="evidence" value="ECO:0007669"/>
    <property type="project" value="TreeGrafter"/>
</dbReference>
<dbReference type="CDD" id="cd00834">
    <property type="entry name" value="KAS_I_II"/>
    <property type="match status" value="1"/>
</dbReference>
<dbReference type="InterPro" id="IPR020841">
    <property type="entry name" value="PKS_Beta-ketoAc_synthase_dom"/>
</dbReference>
<organism evidence="6 7">
    <name type="scientific">Tautonia sociabilis</name>
    <dbReference type="NCBI Taxonomy" id="2080755"/>
    <lineage>
        <taxon>Bacteria</taxon>
        <taxon>Pseudomonadati</taxon>
        <taxon>Planctomycetota</taxon>
        <taxon>Planctomycetia</taxon>
        <taxon>Isosphaerales</taxon>
        <taxon>Isosphaeraceae</taxon>
        <taxon>Tautonia</taxon>
    </lineage>
</organism>
<reference evidence="6 7" key="1">
    <citation type="submission" date="2018-12" db="EMBL/GenBank/DDBJ databases">
        <authorList>
            <person name="Toschakov S.V."/>
        </authorList>
    </citation>
    <scope>NUCLEOTIDE SEQUENCE [LARGE SCALE GENOMIC DNA]</scope>
    <source>
        <strain evidence="6 7">GM2012</strain>
    </source>
</reference>
<dbReference type="Proteomes" id="UP000280296">
    <property type="component" value="Unassembled WGS sequence"/>
</dbReference>
<dbReference type="SUPFAM" id="SSF53901">
    <property type="entry name" value="Thiolase-like"/>
    <property type="match status" value="2"/>
</dbReference>
<feature type="compositionally biased region" description="Basic and acidic residues" evidence="4">
    <location>
        <begin position="421"/>
        <end position="433"/>
    </location>
</feature>
<evidence type="ECO:0000256" key="2">
    <source>
        <dbReference type="ARBA" id="ARBA00022679"/>
    </source>
</evidence>
<accession>A0A432MLX2</accession>
<dbReference type="OrthoDB" id="292158at2"/>
<evidence type="ECO:0000256" key="4">
    <source>
        <dbReference type="SAM" id="MobiDB-lite"/>
    </source>
</evidence>
<feature type="domain" description="Ketosynthase family 3 (KS3)" evidence="5">
    <location>
        <begin position="10"/>
        <end position="409"/>
    </location>
</feature>
<dbReference type="InterPro" id="IPR014031">
    <property type="entry name" value="Ketoacyl_synth_C"/>
</dbReference>
<dbReference type="Pfam" id="PF00109">
    <property type="entry name" value="ketoacyl-synt"/>
    <property type="match status" value="1"/>
</dbReference>
<dbReference type="Gene3D" id="3.40.47.10">
    <property type="match status" value="1"/>
</dbReference>
<dbReference type="SMART" id="SM00825">
    <property type="entry name" value="PKS_KS"/>
    <property type="match status" value="1"/>
</dbReference>
<dbReference type="AlphaFoldDB" id="A0A432MLX2"/>
<dbReference type="InterPro" id="IPR000794">
    <property type="entry name" value="Beta-ketoacyl_synthase"/>
</dbReference>
<evidence type="ECO:0000259" key="5">
    <source>
        <dbReference type="PROSITE" id="PS52004"/>
    </source>
</evidence>
<evidence type="ECO:0000256" key="1">
    <source>
        <dbReference type="ARBA" id="ARBA00008467"/>
    </source>
</evidence>
<dbReference type="InterPro" id="IPR014030">
    <property type="entry name" value="Ketoacyl_synth_N"/>
</dbReference>
<dbReference type="PROSITE" id="PS00606">
    <property type="entry name" value="KS3_1"/>
    <property type="match status" value="1"/>
</dbReference>
<feature type="region of interest" description="Disordered" evidence="4">
    <location>
        <begin position="409"/>
        <end position="433"/>
    </location>
</feature>
<dbReference type="EMBL" id="RYZH01000011">
    <property type="protein sequence ID" value="RUL88402.1"/>
    <property type="molecule type" value="Genomic_DNA"/>
</dbReference>
<sequence length="433" mass="45070">MIESSRRTGVPRVVVSGIGLRTALGPDAESTWSGIRSGRSGASALPAGCLPGRPWFGFPIPGPGIRAMPPGVAEAVAAAEDALLFDRGEPTFDPERAAAAIGLSKGHLGLLARWCDRIDRPRDFPQAETNPDWTEAWPDAAARAATRSLGLRGPSLGPIAACATGVVAVLRAAELIRRGDCDLAIAGATDASLDPLVLGAFDRMRVLARVGGDPKEAVRPWDRRRSGFLVGEGGAVLVLEREEHARARGVLPYAEVAGGALGSDAGHETNLDPDPRRLAALIVEAIRRGGIDPNEVDLVNVHGTATLVNDPLECRAIRLALGSAADAVSCSANKPQIGHLLGGAGAAELAIACLSLRDQFAPPTLNLTDPDPACDLDGTPGIGRPRTIRVALKLSLGFGGHLAAAVLRLPDGPRRSGPSQDGRDRDREEVRGV</sequence>
<protein>
    <submittedName>
        <fullName evidence="6">Beta-ketoacyl-[acyl-carrier-protein] synthase family protein</fullName>
    </submittedName>
</protein>
<dbReference type="Pfam" id="PF02801">
    <property type="entry name" value="Ketoacyl-synt_C"/>
    <property type="match status" value="1"/>
</dbReference>